<evidence type="ECO:0000256" key="5">
    <source>
        <dbReference type="ARBA" id="ARBA00022989"/>
    </source>
</evidence>
<evidence type="ECO:0000256" key="13">
    <source>
        <dbReference type="ARBA" id="ARBA00049221"/>
    </source>
</evidence>
<feature type="transmembrane region" description="Helical" evidence="17">
    <location>
        <begin position="89"/>
        <end position="111"/>
    </location>
</feature>
<dbReference type="PANTHER" id="PTHR10989">
    <property type="entry name" value="ANDROGEN-INDUCED PROTEIN 1-RELATED"/>
    <property type="match status" value="1"/>
</dbReference>
<sequence>MGIGKIGHFIIAAHFWFGCYYDWNYVKIPAELFDMGDSKLNSKKLKFLTYWDALLQSTFFTICFLNDIFGTNENFPKKIPFIRKLKDILLPALAFPISMFVGITFWGLYVIDRELVFPRAIDPYFPWWLNHLMHTNIVLFSITEMFTSYRKYPGRKIGFSIVTTFMVTYLIWIHILNSYTNRWVYPVLEVLNLPGRIAFFAFCLVLVIGLYIVGEKLNSLRWGTTLTSKKK</sequence>
<comment type="catalytic activity">
    <reaction evidence="15">
        <text>13-(9Z-hexadecenoyloxy)-octadecanoate + H2O = 13-hydroxy-octadecanoate + (9Z)-hexadecenoate + H(+)</text>
        <dbReference type="Rhea" id="RHEA:52076"/>
        <dbReference type="ChEBI" id="CHEBI:15377"/>
        <dbReference type="ChEBI" id="CHEBI:15378"/>
        <dbReference type="ChEBI" id="CHEBI:32372"/>
        <dbReference type="ChEBI" id="CHEBI:136304"/>
        <dbReference type="ChEBI" id="CHEBI:136315"/>
    </reaction>
    <physiologicalReaction direction="left-to-right" evidence="15">
        <dbReference type="Rhea" id="RHEA:52077"/>
    </physiologicalReaction>
</comment>
<comment type="catalytic activity">
    <reaction evidence="9">
        <text>9-hexadecanoyloxy-octadecanoate + H2O = 9-hydroxy-octadecanoate + hexadecanoate + H(+)</text>
        <dbReference type="Rhea" id="RHEA:52052"/>
        <dbReference type="ChEBI" id="CHEBI:7896"/>
        <dbReference type="ChEBI" id="CHEBI:15377"/>
        <dbReference type="ChEBI" id="CHEBI:15378"/>
        <dbReference type="ChEBI" id="CHEBI:83670"/>
        <dbReference type="ChEBI" id="CHEBI:136286"/>
    </reaction>
    <physiologicalReaction direction="left-to-right" evidence="9">
        <dbReference type="Rhea" id="RHEA:52053"/>
    </physiologicalReaction>
</comment>
<name>A0A6J2XKV3_SITOR</name>
<comment type="catalytic activity">
    <reaction evidence="7">
        <text>12-hexadecanoyloxy-octadecanoate + H2O = 12-hydroxyoctadecanoate + hexadecanoate + H(+)</text>
        <dbReference type="Rhea" id="RHEA:52056"/>
        <dbReference type="ChEBI" id="CHEBI:7896"/>
        <dbReference type="ChEBI" id="CHEBI:15377"/>
        <dbReference type="ChEBI" id="CHEBI:15378"/>
        <dbReference type="ChEBI" id="CHEBI:83677"/>
        <dbReference type="ChEBI" id="CHEBI:84201"/>
    </reaction>
    <physiologicalReaction direction="left-to-right" evidence="7">
        <dbReference type="Rhea" id="RHEA:52057"/>
    </physiologicalReaction>
</comment>
<evidence type="ECO:0000256" key="15">
    <source>
        <dbReference type="ARBA" id="ARBA00049322"/>
    </source>
</evidence>
<protein>
    <submittedName>
        <fullName evidence="19">Androgen-induced gene 1 protein-like</fullName>
    </submittedName>
</protein>
<keyword evidence="18" id="KW-1185">Reference proteome</keyword>
<evidence type="ECO:0000313" key="19">
    <source>
        <dbReference type="RefSeq" id="XP_030751284.1"/>
    </source>
</evidence>
<evidence type="ECO:0000256" key="6">
    <source>
        <dbReference type="ARBA" id="ARBA00023136"/>
    </source>
</evidence>
<keyword evidence="6 17" id="KW-0472">Membrane</keyword>
<dbReference type="PROSITE" id="PS51257">
    <property type="entry name" value="PROKAR_LIPOPROTEIN"/>
    <property type="match status" value="1"/>
</dbReference>
<evidence type="ECO:0000256" key="10">
    <source>
        <dbReference type="ARBA" id="ARBA00048680"/>
    </source>
</evidence>
<proteinExistence type="inferred from homology"/>
<evidence type="ECO:0000256" key="3">
    <source>
        <dbReference type="ARBA" id="ARBA00009300"/>
    </source>
</evidence>
<dbReference type="GO" id="GO:0012505">
    <property type="term" value="C:endomembrane system"/>
    <property type="evidence" value="ECO:0007669"/>
    <property type="project" value="UniProtKB-SubCell"/>
</dbReference>
<dbReference type="KEGG" id="soy:115878817"/>
<dbReference type="AlphaFoldDB" id="A0A6J2XKV3"/>
<evidence type="ECO:0000256" key="2">
    <source>
        <dbReference type="ARBA" id="ARBA00004127"/>
    </source>
</evidence>
<reference evidence="19" key="1">
    <citation type="submission" date="2025-08" db="UniProtKB">
        <authorList>
            <consortium name="RefSeq"/>
        </authorList>
    </citation>
    <scope>IDENTIFICATION</scope>
    <source>
        <tissue evidence="19">Gonads</tissue>
    </source>
</reference>
<comment type="catalytic activity">
    <reaction evidence="13">
        <text>9-octadecanoyloxy-octadecanoate + H2O = 9-hydroxy-octadecanoate + octadecanoate + H(+)</text>
        <dbReference type="Rhea" id="RHEA:52096"/>
        <dbReference type="ChEBI" id="CHEBI:15377"/>
        <dbReference type="ChEBI" id="CHEBI:15378"/>
        <dbReference type="ChEBI" id="CHEBI:25629"/>
        <dbReference type="ChEBI" id="CHEBI:136286"/>
        <dbReference type="ChEBI" id="CHEBI:136373"/>
    </reaction>
    <physiologicalReaction direction="left-to-right" evidence="13">
        <dbReference type="Rhea" id="RHEA:52097"/>
    </physiologicalReaction>
</comment>
<comment type="catalytic activity">
    <reaction evidence="11">
        <text>12-(9Z-octadecenoyloxy)-octadecanoate + H2O = 12-hydroxyoctadecanoate + (9Z)-octadecenoate + H(+)</text>
        <dbReference type="Rhea" id="RHEA:52060"/>
        <dbReference type="ChEBI" id="CHEBI:15377"/>
        <dbReference type="ChEBI" id="CHEBI:15378"/>
        <dbReference type="ChEBI" id="CHEBI:30823"/>
        <dbReference type="ChEBI" id="CHEBI:84201"/>
        <dbReference type="ChEBI" id="CHEBI:136302"/>
    </reaction>
    <physiologicalReaction direction="left-to-right" evidence="11">
        <dbReference type="Rhea" id="RHEA:52061"/>
    </physiologicalReaction>
</comment>
<comment type="catalytic activity">
    <reaction evidence="12">
        <text>9-(9Z-octadecenoyloxy)-octadecanoate + H2O = 9-hydroxy-octadecanoate + (9Z)-octadecenoate + H(+)</text>
        <dbReference type="Rhea" id="RHEA:52048"/>
        <dbReference type="ChEBI" id="CHEBI:15377"/>
        <dbReference type="ChEBI" id="CHEBI:15378"/>
        <dbReference type="ChEBI" id="CHEBI:30823"/>
        <dbReference type="ChEBI" id="CHEBI:136282"/>
        <dbReference type="ChEBI" id="CHEBI:136286"/>
    </reaction>
    <physiologicalReaction direction="left-to-right" evidence="12">
        <dbReference type="Rhea" id="RHEA:52049"/>
    </physiologicalReaction>
</comment>
<dbReference type="PANTHER" id="PTHR10989:SF16">
    <property type="entry name" value="AT02829P-RELATED"/>
    <property type="match status" value="1"/>
</dbReference>
<dbReference type="Proteomes" id="UP000504635">
    <property type="component" value="Unplaced"/>
</dbReference>
<dbReference type="FunCoup" id="A0A6J2XKV3">
    <property type="interactions" value="682"/>
</dbReference>
<accession>A0A6J2XKV3</accession>
<dbReference type="OrthoDB" id="1898221at2759"/>
<dbReference type="RefSeq" id="XP_030751284.1">
    <property type="nucleotide sequence ID" value="XM_030895424.1"/>
</dbReference>
<feature type="transmembrane region" description="Helical" evidence="17">
    <location>
        <begin position="48"/>
        <end position="69"/>
    </location>
</feature>
<keyword evidence="5 17" id="KW-1133">Transmembrane helix</keyword>
<dbReference type="InParanoid" id="A0A6J2XKV3"/>
<gene>
    <name evidence="19" type="primary">LOC115878817</name>
</gene>
<comment type="catalytic activity">
    <reaction evidence="14">
        <text>13-(9Z-octadecenoyloxy)-octadecanoate + H2O = 13-hydroxy-octadecanoate + (9Z)-octadecenoate + H(+)</text>
        <dbReference type="Rhea" id="RHEA:52064"/>
        <dbReference type="ChEBI" id="CHEBI:15377"/>
        <dbReference type="ChEBI" id="CHEBI:15378"/>
        <dbReference type="ChEBI" id="CHEBI:30823"/>
        <dbReference type="ChEBI" id="CHEBI:136303"/>
        <dbReference type="ChEBI" id="CHEBI:136304"/>
    </reaction>
    <physiologicalReaction direction="left-to-right" evidence="14">
        <dbReference type="Rhea" id="RHEA:52065"/>
    </physiologicalReaction>
</comment>
<evidence type="ECO:0000256" key="7">
    <source>
        <dbReference type="ARBA" id="ARBA00047368"/>
    </source>
</evidence>
<evidence type="ECO:0000256" key="17">
    <source>
        <dbReference type="SAM" id="Phobius"/>
    </source>
</evidence>
<evidence type="ECO:0000256" key="4">
    <source>
        <dbReference type="ARBA" id="ARBA00022692"/>
    </source>
</evidence>
<feature type="transmembrane region" description="Helical" evidence="17">
    <location>
        <begin position="157"/>
        <end position="175"/>
    </location>
</feature>
<dbReference type="Pfam" id="PF04750">
    <property type="entry name" value="Far-17a_AIG1"/>
    <property type="match status" value="1"/>
</dbReference>
<keyword evidence="4 17" id="KW-0812">Transmembrane</keyword>
<comment type="catalytic activity">
    <reaction evidence="1">
        <text>9-(9Z-hexadecenoyloxy)-octadecanoate + H2O = (9Z)-hexadecenoate + 9-hydroxy-octadecanoate + H(+)</text>
        <dbReference type="Rhea" id="RHEA:52068"/>
        <dbReference type="ChEBI" id="CHEBI:15377"/>
        <dbReference type="ChEBI" id="CHEBI:15378"/>
        <dbReference type="ChEBI" id="CHEBI:32372"/>
        <dbReference type="ChEBI" id="CHEBI:136286"/>
        <dbReference type="ChEBI" id="CHEBI:136309"/>
    </reaction>
    <physiologicalReaction direction="left-to-right" evidence="1">
        <dbReference type="Rhea" id="RHEA:52069"/>
    </physiologicalReaction>
</comment>
<dbReference type="GO" id="GO:0016020">
    <property type="term" value="C:membrane"/>
    <property type="evidence" value="ECO:0007669"/>
    <property type="project" value="InterPro"/>
</dbReference>
<evidence type="ECO:0000256" key="16">
    <source>
        <dbReference type="ARBA" id="ARBA00049428"/>
    </source>
</evidence>
<evidence type="ECO:0000313" key="18">
    <source>
        <dbReference type="Proteomes" id="UP000504635"/>
    </source>
</evidence>
<evidence type="ECO:0000256" key="11">
    <source>
        <dbReference type="ARBA" id="ARBA00048701"/>
    </source>
</evidence>
<comment type="catalytic activity">
    <reaction evidence="8">
        <text>13-octadecanoyloxy-octadecanoate + H2O = 13-hydroxy-octadecanoate + octadecanoate + H(+)</text>
        <dbReference type="Rhea" id="RHEA:52084"/>
        <dbReference type="ChEBI" id="CHEBI:15377"/>
        <dbReference type="ChEBI" id="CHEBI:15378"/>
        <dbReference type="ChEBI" id="CHEBI:25629"/>
        <dbReference type="ChEBI" id="CHEBI:136304"/>
        <dbReference type="ChEBI" id="CHEBI:136335"/>
    </reaction>
    <physiologicalReaction direction="left-to-right" evidence="8">
        <dbReference type="Rhea" id="RHEA:52085"/>
    </physiologicalReaction>
</comment>
<comment type="subcellular location">
    <subcellularLocation>
        <location evidence="2">Endomembrane system</location>
        <topology evidence="2">Multi-pass membrane protein</topology>
    </subcellularLocation>
</comment>
<evidence type="ECO:0000256" key="14">
    <source>
        <dbReference type="ARBA" id="ARBA00049296"/>
    </source>
</evidence>
<evidence type="ECO:0000256" key="1">
    <source>
        <dbReference type="ARBA" id="ARBA00000923"/>
    </source>
</evidence>
<organism evidence="18 19">
    <name type="scientific">Sitophilus oryzae</name>
    <name type="common">Rice weevil</name>
    <name type="synonym">Curculio oryzae</name>
    <dbReference type="NCBI Taxonomy" id="7048"/>
    <lineage>
        <taxon>Eukaryota</taxon>
        <taxon>Metazoa</taxon>
        <taxon>Ecdysozoa</taxon>
        <taxon>Arthropoda</taxon>
        <taxon>Hexapoda</taxon>
        <taxon>Insecta</taxon>
        <taxon>Pterygota</taxon>
        <taxon>Neoptera</taxon>
        <taxon>Endopterygota</taxon>
        <taxon>Coleoptera</taxon>
        <taxon>Polyphaga</taxon>
        <taxon>Cucujiformia</taxon>
        <taxon>Curculionidae</taxon>
        <taxon>Dryophthorinae</taxon>
        <taxon>Sitophilus</taxon>
    </lineage>
</organism>
<comment type="catalytic activity">
    <reaction evidence="10">
        <text>12-octadecanoyloxy-octadecanoate + H2O = 12-hydroxyoctadecanoate + octadecanoate + H(+)</text>
        <dbReference type="Rhea" id="RHEA:52080"/>
        <dbReference type="ChEBI" id="CHEBI:15377"/>
        <dbReference type="ChEBI" id="CHEBI:15378"/>
        <dbReference type="ChEBI" id="CHEBI:25629"/>
        <dbReference type="ChEBI" id="CHEBI:84201"/>
        <dbReference type="ChEBI" id="CHEBI:136330"/>
    </reaction>
    <physiologicalReaction direction="left-to-right" evidence="10">
        <dbReference type="Rhea" id="RHEA:52081"/>
    </physiologicalReaction>
</comment>
<comment type="similarity">
    <text evidence="3">Belongs to the AIG1 family.</text>
</comment>
<comment type="catalytic activity">
    <reaction evidence="16">
        <text>12-(9Z-hexadecenoyloxy)-octadecanoate + H2O = 12-hydroxyoctadecanoate + (9Z)-hexadecenoate + H(+)</text>
        <dbReference type="Rhea" id="RHEA:52072"/>
        <dbReference type="ChEBI" id="CHEBI:15377"/>
        <dbReference type="ChEBI" id="CHEBI:15378"/>
        <dbReference type="ChEBI" id="CHEBI:32372"/>
        <dbReference type="ChEBI" id="CHEBI:84201"/>
        <dbReference type="ChEBI" id="CHEBI:136312"/>
    </reaction>
    <physiologicalReaction direction="left-to-right" evidence="16">
        <dbReference type="Rhea" id="RHEA:52073"/>
    </physiologicalReaction>
</comment>
<evidence type="ECO:0000256" key="12">
    <source>
        <dbReference type="ARBA" id="ARBA00048800"/>
    </source>
</evidence>
<dbReference type="GeneID" id="115878817"/>
<dbReference type="InterPro" id="IPR006838">
    <property type="entry name" value="ADTRP_AIG1"/>
</dbReference>
<feature type="transmembrane region" description="Helical" evidence="17">
    <location>
        <begin position="195"/>
        <end position="213"/>
    </location>
</feature>
<evidence type="ECO:0000256" key="9">
    <source>
        <dbReference type="ARBA" id="ARBA00047863"/>
    </source>
</evidence>
<evidence type="ECO:0000256" key="8">
    <source>
        <dbReference type="ARBA" id="ARBA00047427"/>
    </source>
</evidence>